<evidence type="ECO:0000256" key="2">
    <source>
        <dbReference type="ARBA" id="ARBA00022692"/>
    </source>
</evidence>
<feature type="transmembrane region" description="Helical" evidence="5">
    <location>
        <begin position="328"/>
        <end position="358"/>
    </location>
</feature>
<dbReference type="InterPro" id="IPR036259">
    <property type="entry name" value="MFS_trans_sf"/>
</dbReference>
<evidence type="ECO:0000256" key="1">
    <source>
        <dbReference type="ARBA" id="ARBA00004141"/>
    </source>
</evidence>
<reference evidence="7" key="1">
    <citation type="submission" date="2021-07" db="EMBL/GenBank/DDBJ databases">
        <authorList>
            <person name="Catto M.A."/>
            <person name="Jacobson A."/>
            <person name="Kennedy G."/>
            <person name="Labadie P."/>
            <person name="Hunt B.G."/>
            <person name="Srinivasan R."/>
        </authorList>
    </citation>
    <scope>NUCLEOTIDE SEQUENCE</scope>
    <source>
        <strain evidence="7">PL_HMW_Pooled</strain>
        <tissue evidence="7">Head</tissue>
    </source>
</reference>
<evidence type="ECO:0000256" key="4">
    <source>
        <dbReference type="ARBA" id="ARBA00023136"/>
    </source>
</evidence>
<dbReference type="InterPro" id="IPR050549">
    <property type="entry name" value="MFS_Trehalose_Transporter"/>
</dbReference>
<feature type="transmembrane region" description="Helical" evidence="5">
    <location>
        <begin position="179"/>
        <end position="198"/>
    </location>
</feature>
<evidence type="ECO:0000256" key="3">
    <source>
        <dbReference type="ARBA" id="ARBA00022989"/>
    </source>
</evidence>
<feature type="transmembrane region" description="Helical" evidence="5">
    <location>
        <begin position="151"/>
        <end position="173"/>
    </location>
</feature>
<feature type="transmembrane region" description="Helical" evidence="5">
    <location>
        <begin position="300"/>
        <end position="319"/>
    </location>
</feature>
<dbReference type="GO" id="GO:0016020">
    <property type="term" value="C:membrane"/>
    <property type="evidence" value="ECO:0007669"/>
    <property type="project" value="UniProtKB-SubCell"/>
</dbReference>
<evidence type="ECO:0000259" key="6">
    <source>
        <dbReference type="PROSITE" id="PS50850"/>
    </source>
</evidence>
<comment type="subcellular location">
    <subcellularLocation>
        <location evidence="1">Membrane</location>
        <topology evidence="1">Multi-pass membrane protein</topology>
    </subcellularLocation>
</comment>
<dbReference type="Gene3D" id="1.20.1250.20">
    <property type="entry name" value="MFS general substrate transporter like domains"/>
    <property type="match status" value="2"/>
</dbReference>
<feature type="transmembrane region" description="Helical" evidence="5">
    <location>
        <begin position="64"/>
        <end position="86"/>
    </location>
</feature>
<gene>
    <name evidence="7" type="ORF">KUF71_020924</name>
</gene>
<keyword evidence="8" id="KW-1185">Reference proteome</keyword>
<protein>
    <submittedName>
        <fullName evidence="7">Facilitated trehalose transporter Tret1</fullName>
    </submittedName>
</protein>
<proteinExistence type="predicted"/>
<keyword evidence="4 5" id="KW-0472">Membrane</keyword>
<dbReference type="PROSITE" id="PS00217">
    <property type="entry name" value="SUGAR_TRANSPORT_2"/>
    <property type="match status" value="1"/>
</dbReference>
<dbReference type="GO" id="GO:0022857">
    <property type="term" value="F:transmembrane transporter activity"/>
    <property type="evidence" value="ECO:0007669"/>
    <property type="project" value="InterPro"/>
</dbReference>
<dbReference type="InterPro" id="IPR005828">
    <property type="entry name" value="MFS_sugar_transport-like"/>
</dbReference>
<sequence>MTNHGDPPARARRGRCCWPQEYLAAFAASLSEVTIGFVYGWPSAALPVLEAEAWPWRITGDESSWIVSLVDIGSMVIAIPAGLAANRLGRRRVLLSSAVFFLASWAIIIVAQSAEWLYAARLLAGMGGGTVFTVNTMYWGEIASPGFRGSASSLTQAMLFLGVLLADVVGYLYPTEYTTLAYCGLAVTLLFVACFFPMPESPHYLLMRARPDLARRALQRLRGRADVSAELAPMEEALAGELGALGGGDLHCGCAGMVRTSGARRALLIAVVVGALQRLSGFSAVIAYTSTTLPRSLQSLGPVIIGGVLVVASLAPLVLMDRLGRRPLLILSSLVVFPAGVKGLAVSGVNISLTLFTFFVSKIYNYAGEIVMYFSFAAAGVLTALFTYFVIPETRSKTLEQVVAELDERTAAHPARRRSAEHLP</sequence>
<keyword evidence="3 5" id="KW-1133">Transmembrane helix</keyword>
<evidence type="ECO:0000313" key="8">
    <source>
        <dbReference type="Proteomes" id="UP001219518"/>
    </source>
</evidence>
<dbReference type="PROSITE" id="PS50850">
    <property type="entry name" value="MFS"/>
    <property type="match status" value="1"/>
</dbReference>
<name>A0AAE1I0A1_9NEOP</name>
<accession>A0AAE1I0A1</accession>
<organism evidence="7 8">
    <name type="scientific">Frankliniella fusca</name>
    <dbReference type="NCBI Taxonomy" id="407009"/>
    <lineage>
        <taxon>Eukaryota</taxon>
        <taxon>Metazoa</taxon>
        <taxon>Ecdysozoa</taxon>
        <taxon>Arthropoda</taxon>
        <taxon>Hexapoda</taxon>
        <taxon>Insecta</taxon>
        <taxon>Pterygota</taxon>
        <taxon>Neoptera</taxon>
        <taxon>Paraneoptera</taxon>
        <taxon>Thysanoptera</taxon>
        <taxon>Terebrantia</taxon>
        <taxon>Thripoidea</taxon>
        <taxon>Thripidae</taxon>
        <taxon>Frankliniella</taxon>
    </lineage>
</organism>
<dbReference type="SUPFAM" id="SSF103473">
    <property type="entry name" value="MFS general substrate transporter"/>
    <property type="match status" value="1"/>
</dbReference>
<feature type="transmembrane region" description="Helical" evidence="5">
    <location>
        <begin position="118"/>
        <end position="139"/>
    </location>
</feature>
<feature type="transmembrane region" description="Helical" evidence="5">
    <location>
        <begin position="93"/>
        <end position="112"/>
    </location>
</feature>
<reference evidence="7" key="2">
    <citation type="journal article" date="2023" name="BMC Genomics">
        <title>Pest status, molecular evolution, and epigenetic factors derived from the genome assembly of Frankliniella fusca, a thysanopteran phytovirus vector.</title>
        <authorList>
            <person name="Catto M.A."/>
            <person name="Labadie P.E."/>
            <person name="Jacobson A.L."/>
            <person name="Kennedy G.G."/>
            <person name="Srinivasan R."/>
            <person name="Hunt B.G."/>
        </authorList>
    </citation>
    <scope>NUCLEOTIDE SEQUENCE</scope>
    <source>
        <strain evidence="7">PL_HMW_Pooled</strain>
    </source>
</reference>
<dbReference type="EMBL" id="JAHWGI010001407">
    <property type="protein sequence ID" value="KAK3929940.1"/>
    <property type="molecule type" value="Genomic_DNA"/>
</dbReference>
<keyword evidence="2 5" id="KW-0812">Transmembrane</keyword>
<evidence type="ECO:0000256" key="5">
    <source>
        <dbReference type="SAM" id="Phobius"/>
    </source>
</evidence>
<feature type="transmembrane region" description="Helical" evidence="5">
    <location>
        <begin position="370"/>
        <end position="391"/>
    </location>
</feature>
<comment type="caution">
    <text evidence="7">The sequence shown here is derived from an EMBL/GenBank/DDBJ whole genome shotgun (WGS) entry which is preliminary data.</text>
</comment>
<dbReference type="AlphaFoldDB" id="A0AAE1I0A1"/>
<dbReference type="PANTHER" id="PTHR48021:SF46">
    <property type="entry name" value="MAJOR FACILITATOR SUPERFAMILY (MFS) PROFILE DOMAIN-CONTAINING PROTEIN"/>
    <property type="match status" value="1"/>
</dbReference>
<feature type="transmembrane region" description="Helical" evidence="5">
    <location>
        <begin position="22"/>
        <end position="44"/>
    </location>
</feature>
<dbReference type="Pfam" id="PF00083">
    <property type="entry name" value="Sugar_tr"/>
    <property type="match status" value="1"/>
</dbReference>
<dbReference type="InterPro" id="IPR020846">
    <property type="entry name" value="MFS_dom"/>
</dbReference>
<feature type="domain" description="Major facilitator superfamily (MFS) profile" evidence="6">
    <location>
        <begin position="20"/>
        <end position="424"/>
    </location>
</feature>
<dbReference type="InterPro" id="IPR005829">
    <property type="entry name" value="Sugar_transporter_CS"/>
</dbReference>
<feature type="transmembrane region" description="Helical" evidence="5">
    <location>
        <begin position="266"/>
        <end position="288"/>
    </location>
</feature>
<evidence type="ECO:0000313" key="7">
    <source>
        <dbReference type="EMBL" id="KAK3929940.1"/>
    </source>
</evidence>
<dbReference type="Proteomes" id="UP001219518">
    <property type="component" value="Unassembled WGS sequence"/>
</dbReference>
<dbReference type="PANTHER" id="PTHR48021">
    <property type="match status" value="1"/>
</dbReference>